<feature type="transmembrane region" description="Helical" evidence="2">
    <location>
        <begin position="373"/>
        <end position="399"/>
    </location>
</feature>
<dbReference type="PANTHER" id="PTHR34219:SF3">
    <property type="entry name" value="BLL7967 PROTEIN"/>
    <property type="match status" value="1"/>
</dbReference>
<evidence type="ECO:0000256" key="2">
    <source>
        <dbReference type="SAM" id="Phobius"/>
    </source>
</evidence>
<evidence type="ECO:0000313" key="3">
    <source>
        <dbReference type="EMBL" id="TXS90288.1"/>
    </source>
</evidence>
<organism evidence="3 4">
    <name type="scientific">Parahaliea maris</name>
    <dbReference type="NCBI Taxonomy" id="2716870"/>
    <lineage>
        <taxon>Bacteria</taxon>
        <taxon>Pseudomonadati</taxon>
        <taxon>Pseudomonadota</taxon>
        <taxon>Gammaproteobacteria</taxon>
        <taxon>Cellvibrionales</taxon>
        <taxon>Halieaceae</taxon>
        <taxon>Parahaliea</taxon>
    </lineage>
</organism>
<accession>A0A5C8ZP76</accession>
<keyword evidence="2" id="KW-1133">Transmembrane helix</keyword>
<feature type="transmembrane region" description="Helical" evidence="2">
    <location>
        <begin position="175"/>
        <end position="196"/>
    </location>
</feature>
<name>A0A5C8ZP76_9GAMM</name>
<feature type="region of interest" description="Disordered" evidence="1">
    <location>
        <begin position="263"/>
        <end position="285"/>
    </location>
</feature>
<protein>
    <submittedName>
        <fullName evidence="3">PepSY domain-containing protein</fullName>
    </submittedName>
</protein>
<comment type="caution">
    <text evidence="3">The sequence shown here is derived from an EMBL/GenBank/DDBJ whole genome shotgun (WGS) entry which is preliminary data.</text>
</comment>
<keyword evidence="2" id="KW-0472">Membrane</keyword>
<keyword evidence="4" id="KW-1185">Reference proteome</keyword>
<dbReference type="AlphaFoldDB" id="A0A5C8ZP76"/>
<dbReference type="Proteomes" id="UP000321039">
    <property type="component" value="Unassembled WGS sequence"/>
</dbReference>
<dbReference type="InterPro" id="IPR005625">
    <property type="entry name" value="PepSY-ass_TM"/>
</dbReference>
<reference evidence="3 4" key="1">
    <citation type="submission" date="2019-08" db="EMBL/GenBank/DDBJ databases">
        <title>Parahaliea maris sp. nov., isolated from the surface seawater.</title>
        <authorList>
            <person name="Liu Y."/>
        </authorList>
    </citation>
    <scope>NUCLEOTIDE SEQUENCE [LARGE SCALE GENOMIC DNA]</scope>
    <source>
        <strain evidence="3 4">HSLHS9</strain>
    </source>
</reference>
<sequence>MHTSLLHFSTIFGKVFTSGESVRKFLFNLHWILGITLGTLLAISGVTGGLMAFKPELIAWANGVNEAPEEPTSQRLPAEVIYERVLAQTSEFRLLKLTLYPGRSRYYQAELLRRASGQNAMGSMPQPEMRLVDPYTGEVLGRSSLGASIEATMAWLQKIHEGHWFRPDHILSTPVWTSMSVAAFCLYFVVLSGLYLRWPRGRLARKPSAWLKIDFRLNGRAFLRNLHMVMGTVLLLIYLIVAHTGTFQSTPLKWYGQTVRDILGQPQEDKPPPPPPGGPATTSDVPAIPVNEVIPLFTAARNFTGWQKMVLQLQDNDPVLSGESERMTFRIAIDPVTGDVESSTLRQKTDENSSSFAQMLVERNQDIHEGRIFGIPGVVVMMTAAFSMPVFYVTGWVMYLQRRKRLKSSNRQRKGQEKGIAAKR</sequence>
<evidence type="ECO:0000256" key="1">
    <source>
        <dbReference type="SAM" id="MobiDB-lite"/>
    </source>
</evidence>
<gene>
    <name evidence="3" type="ORF">FV139_18710</name>
</gene>
<proteinExistence type="predicted"/>
<dbReference type="PANTHER" id="PTHR34219">
    <property type="entry name" value="IRON-REGULATED INNER MEMBRANE PROTEIN-RELATED"/>
    <property type="match status" value="1"/>
</dbReference>
<feature type="transmembrane region" description="Helical" evidence="2">
    <location>
        <begin position="31"/>
        <end position="53"/>
    </location>
</feature>
<dbReference type="EMBL" id="VRZA01000008">
    <property type="protein sequence ID" value="TXS90288.1"/>
    <property type="molecule type" value="Genomic_DNA"/>
</dbReference>
<evidence type="ECO:0000313" key="4">
    <source>
        <dbReference type="Proteomes" id="UP000321039"/>
    </source>
</evidence>
<keyword evidence="2" id="KW-0812">Transmembrane</keyword>
<feature type="transmembrane region" description="Helical" evidence="2">
    <location>
        <begin position="222"/>
        <end position="241"/>
    </location>
</feature>
<dbReference type="Pfam" id="PF03929">
    <property type="entry name" value="PepSY_TM"/>
    <property type="match status" value="1"/>
</dbReference>